<dbReference type="InterPro" id="IPR019734">
    <property type="entry name" value="TPR_rpt"/>
</dbReference>
<organism evidence="1 2">
    <name type="scientific">Parafilimonas terrae</name>
    <dbReference type="NCBI Taxonomy" id="1465490"/>
    <lineage>
        <taxon>Bacteria</taxon>
        <taxon>Pseudomonadati</taxon>
        <taxon>Bacteroidota</taxon>
        <taxon>Chitinophagia</taxon>
        <taxon>Chitinophagales</taxon>
        <taxon>Chitinophagaceae</taxon>
        <taxon>Parafilimonas</taxon>
    </lineage>
</organism>
<reference evidence="1 2" key="1">
    <citation type="submission" date="2016-10" db="EMBL/GenBank/DDBJ databases">
        <authorList>
            <person name="de Groot N.N."/>
        </authorList>
    </citation>
    <scope>NUCLEOTIDE SEQUENCE [LARGE SCALE GENOMIC DNA]</scope>
    <source>
        <strain evidence="1 2">DSM 28286</strain>
    </source>
</reference>
<accession>A0A1I5Z6A1</accession>
<dbReference type="InterPro" id="IPR011990">
    <property type="entry name" value="TPR-like_helical_dom_sf"/>
</dbReference>
<evidence type="ECO:0000313" key="1">
    <source>
        <dbReference type="EMBL" id="SFQ51970.1"/>
    </source>
</evidence>
<dbReference type="Gene3D" id="1.25.40.10">
    <property type="entry name" value="Tetratricopeptide repeat domain"/>
    <property type="match status" value="1"/>
</dbReference>
<dbReference type="AlphaFoldDB" id="A0A1I5Z6A1"/>
<dbReference type="RefSeq" id="WP_090662728.1">
    <property type="nucleotide sequence ID" value="NZ_FOXQ01000017.1"/>
</dbReference>
<dbReference type="STRING" id="1465490.SAMN05444277_1176"/>
<keyword evidence="2" id="KW-1185">Reference proteome</keyword>
<dbReference type="Pfam" id="PF13181">
    <property type="entry name" value="TPR_8"/>
    <property type="match status" value="1"/>
</dbReference>
<protein>
    <submittedName>
        <fullName evidence="1">Tetratricopeptide repeat-containing protein</fullName>
    </submittedName>
</protein>
<dbReference type="Proteomes" id="UP000199031">
    <property type="component" value="Unassembled WGS sequence"/>
</dbReference>
<gene>
    <name evidence="1" type="ORF">SAMN05444277_1176</name>
</gene>
<dbReference type="EMBL" id="FOXQ01000017">
    <property type="protein sequence ID" value="SFQ51970.1"/>
    <property type="molecule type" value="Genomic_DNA"/>
</dbReference>
<evidence type="ECO:0000313" key="2">
    <source>
        <dbReference type="Proteomes" id="UP000199031"/>
    </source>
</evidence>
<proteinExistence type="predicted"/>
<dbReference type="OrthoDB" id="791132at2"/>
<dbReference type="SMART" id="SM00028">
    <property type="entry name" value="TPR"/>
    <property type="match status" value="2"/>
</dbReference>
<dbReference type="SUPFAM" id="SSF48452">
    <property type="entry name" value="TPR-like"/>
    <property type="match status" value="1"/>
</dbReference>
<name>A0A1I5Z6A1_9BACT</name>
<sequence>MNIEELFLEAEADIKKNAHVDALRKYETILYDEPNHAPTHNSLGWIYKTQFDDYKKAEMHFRAAIRSEPNYPHPYFHYAVLLTDMERYDELKKHLDKSLTIPTIEKSWVYYRFAIAEELKMNFDAAINYFEKAILNSLNDDKIKDYHADIERCRKKIEIMVNHKEWQNEKEETGNEV</sequence>